<dbReference type="InterPro" id="IPR000711">
    <property type="entry name" value="ATPase_OSCP/dsu"/>
</dbReference>
<evidence type="ECO:0000256" key="8">
    <source>
        <dbReference type="ARBA" id="ARBA00023310"/>
    </source>
</evidence>
<dbReference type="Gene3D" id="1.10.520.20">
    <property type="entry name" value="N-terminal domain of the delta subunit of the F1F0-ATP synthase"/>
    <property type="match status" value="1"/>
</dbReference>
<protein>
    <recommendedName>
        <fullName evidence="10">ATP synthase subunit O, mitochondrial</fullName>
    </recommendedName>
</protein>
<accession>A0A7S2RGC2</accession>
<comment type="subcellular location">
    <subcellularLocation>
        <location evidence="1">Membrane</location>
    </subcellularLocation>
</comment>
<keyword evidence="6" id="KW-0793">Thylakoid</keyword>
<dbReference type="EMBL" id="HBHK01004592">
    <property type="protein sequence ID" value="CAD9669246.1"/>
    <property type="molecule type" value="Transcribed_RNA"/>
</dbReference>
<gene>
    <name evidence="9" type="ORF">QSP1433_LOCUS2748</name>
</gene>
<evidence type="ECO:0008006" key="10">
    <source>
        <dbReference type="Google" id="ProtNLM"/>
    </source>
</evidence>
<dbReference type="PANTHER" id="PTHR11910">
    <property type="entry name" value="ATP SYNTHASE DELTA CHAIN"/>
    <property type="match status" value="1"/>
</dbReference>
<keyword evidence="7" id="KW-0472">Membrane</keyword>
<evidence type="ECO:0000256" key="6">
    <source>
        <dbReference type="ARBA" id="ARBA00023078"/>
    </source>
</evidence>
<evidence type="ECO:0000256" key="7">
    <source>
        <dbReference type="ARBA" id="ARBA00023136"/>
    </source>
</evidence>
<dbReference type="GO" id="GO:0016020">
    <property type="term" value="C:membrane"/>
    <property type="evidence" value="ECO:0007669"/>
    <property type="project" value="UniProtKB-SubCell"/>
</dbReference>
<keyword evidence="3" id="KW-0813">Transport</keyword>
<dbReference type="HAMAP" id="MF_01416">
    <property type="entry name" value="ATP_synth_delta_bact"/>
    <property type="match status" value="1"/>
</dbReference>
<evidence type="ECO:0000256" key="5">
    <source>
        <dbReference type="ARBA" id="ARBA00023065"/>
    </source>
</evidence>
<evidence type="ECO:0000256" key="1">
    <source>
        <dbReference type="ARBA" id="ARBA00004370"/>
    </source>
</evidence>
<evidence type="ECO:0000256" key="2">
    <source>
        <dbReference type="ARBA" id="ARBA00007046"/>
    </source>
</evidence>
<evidence type="ECO:0000256" key="3">
    <source>
        <dbReference type="ARBA" id="ARBA00022448"/>
    </source>
</evidence>
<evidence type="ECO:0000313" key="9">
    <source>
        <dbReference type="EMBL" id="CAD9669246.1"/>
    </source>
</evidence>
<dbReference type="SUPFAM" id="SSF47928">
    <property type="entry name" value="N-terminal domain of the delta subunit of the F1F0-ATP synthase"/>
    <property type="match status" value="1"/>
</dbReference>
<reference evidence="9" key="1">
    <citation type="submission" date="2021-01" db="EMBL/GenBank/DDBJ databases">
        <authorList>
            <person name="Corre E."/>
            <person name="Pelletier E."/>
            <person name="Niang G."/>
            <person name="Scheremetjew M."/>
            <person name="Finn R."/>
            <person name="Kale V."/>
            <person name="Holt S."/>
            <person name="Cochrane G."/>
            <person name="Meng A."/>
            <person name="Brown T."/>
            <person name="Cohen L."/>
        </authorList>
    </citation>
    <scope>NUCLEOTIDE SEQUENCE</scope>
    <source>
        <strain evidence="9">NY070348D</strain>
    </source>
</reference>
<evidence type="ECO:0000256" key="4">
    <source>
        <dbReference type="ARBA" id="ARBA00022781"/>
    </source>
</evidence>
<dbReference type="NCBIfam" id="TIGR01145">
    <property type="entry name" value="ATP_synt_delta"/>
    <property type="match status" value="1"/>
</dbReference>
<dbReference type="InterPro" id="IPR026015">
    <property type="entry name" value="ATP_synth_OSCP/delta_N_sf"/>
</dbReference>
<keyword evidence="4" id="KW-0375">Hydrogen ion transport</keyword>
<keyword evidence="5" id="KW-0406">Ion transport</keyword>
<keyword evidence="8" id="KW-0066">ATP synthesis</keyword>
<proteinExistence type="inferred from homology"/>
<sequence>MFQILRDVAARVTATGPHWEPQIFEVVGRSCTTQVNSPSKMFSRSATRMARSVQLQSRSFSAAAKREPVELPAKLFGLGARYANALFTSAVRAKALPNVESDLKALAQIQKESPVFAEYLKNPIIPFEEKAADMDKVSAGMCDTTRGFLNVVAQNNRLGELNKILRSFQLLLNAQRGIVEATVTSSEDLSAKQLKSIEQAISSGYLSDGQSLNLTVKVAPAILGGLQIQVGDKFLDLSVASSINNIQKVLV</sequence>
<comment type="similarity">
    <text evidence="2">Belongs to the ATPase delta chain family.</text>
</comment>
<dbReference type="PRINTS" id="PR00125">
    <property type="entry name" value="ATPASEDELTA"/>
</dbReference>
<organism evidence="9">
    <name type="scientific">Mucochytrium quahogii</name>
    <dbReference type="NCBI Taxonomy" id="96639"/>
    <lineage>
        <taxon>Eukaryota</taxon>
        <taxon>Sar</taxon>
        <taxon>Stramenopiles</taxon>
        <taxon>Bigyra</taxon>
        <taxon>Labyrinthulomycetes</taxon>
        <taxon>Thraustochytrida</taxon>
        <taxon>Thraustochytriidae</taxon>
        <taxon>Mucochytrium</taxon>
    </lineage>
</organism>
<dbReference type="AlphaFoldDB" id="A0A7S2RGC2"/>
<dbReference type="Pfam" id="PF00213">
    <property type="entry name" value="OSCP"/>
    <property type="match status" value="1"/>
</dbReference>
<dbReference type="GO" id="GO:0046933">
    <property type="term" value="F:proton-transporting ATP synthase activity, rotational mechanism"/>
    <property type="evidence" value="ECO:0007669"/>
    <property type="project" value="InterPro"/>
</dbReference>
<name>A0A7S2RGC2_9STRA</name>